<accession>A0A0G0BIM1</accession>
<dbReference type="Gene3D" id="3.40.50.1820">
    <property type="entry name" value="alpha/beta hydrolase"/>
    <property type="match status" value="1"/>
</dbReference>
<dbReference type="Pfam" id="PF00561">
    <property type="entry name" value="Abhydrolase_1"/>
    <property type="match status" value="1"/>
</dbReference>
<dbReference type="InterPro" id="IPR029058">
    <property type="entry name" value="AB_hydrolase_fold"/>
</dbReference>
<organism evidence="2 3">
    <name type="scientific">candidate division CPR3 bacterium GW2011_GWF2_35_18</name>
    <dbReference type="NCBI Taxonomy" id="1618350"/>
    <lineage>
        <taxon>Bacteria</taxon>
        <taxon>Bacteria division CPR3</taxon>
    </lineage>
</organism>
<dbReference type="PRINTS" id="PR00111">
    <property type="entry name" value="ABHYDROLASE"/>
</dbReference>
<dbReference type="AlphaFoldDB" id="A0A0G0BIM1"/>
<dbReference type="InterPro" id="IPR000073">
    <property type="entry name" value="AB_hydrolase_1"/>
</dbReference>
<dbReference type="STRING" id="1618350.UR67_C0008G0029"/>
<reference evidence="2 3" key="1">
    <citation type="journal article" date="2015" name="Nature">
        <title>rRNA introns, odd ribosomes, and small enigmatic genomes across a large radiation of phyla.</title>
        <authorList>
            <person name="Brown C.T."/>
            <person name="Hug L.A."/>
            <person name="Thomas B.C."/>
            <person name="Sharon I."/>
            <person name="Castelle C.J."/>
            <person name="Singh A."/>
            <person name="Wilkins M.J."/>
            <person name="Williams K.H."/>
            <person name="Banfield J.F."/>
        </authorList>
    </citation>
    <scope>NUCLEOTIDE SEQUENCE [LARGE SCALE GENOMIC DNA]</scope>
</reference>
<sequence length="297" mass="34448">MKAKRHFIKVDGHEWAYLRYGSGKPFMLVHGFFNYANFFNELGDNLFSDFELIIPDLPAFGNTKPLKEGNIYQNIAKELVNFTKELGFEKMSYFGNSLGATVLLEMSFKNPDIIDHLIINSPWWRKRGVTIGKLEELEYKLTNLSPDLLKLLQNQNTMRSLLKILTNWNPKLAEVFGKNEEMILDSMVSLDVKGCVELFHSLRNVELDSKIKKAKFPLMIVAGEKDKVIPLKENITLAKKIRPLLIVVMKKEGHELILSGAKKLAKLIKYFIYERPEKVYTKFHKDKDFEWVFGIKK</sequence>
<dbReference type="SUPFAM" id="SSF53474">
    <property type="entry name" value="alpha/beta-Hydrolases"/>
    <property type="match status" value="1"/>
</dbReference>
<evidence type="ECO:0000313" key="2">
    <source>
        <dbReference type="EMBL" id="KKP69273.1"/>
    </source>
</evidence>
<protein>
    <recommendedName>
        <fullName evidence="1">AB hydrolase-1 domain-containing protein</fullName>
    </recommendedName>
</protein>
<dbReference type="PANTHER" id="PTHR43139">
    <property type="entry name" value="SI:DKEY-122A22.2"/>
    <property type="match status" value="1"/>
</dbReference>
<evidence type="ECO:0000259" key="1">
    <source>
        <dbReference type="Pfam" id="PF00561"/>
    </source>
</evidence>
<feature type="domain" description="AB hydrolase-1" evidence="1">
    <location>
        <begin position="24"/>
        <end position="260"/>
    </location>
</feature>
<dbReference type="EMBL" id="LBQB01000008">
    <property type="protein sequence ID" value="KKP69273.1"/>
    <property type="molecule type" value="Genomic_DNA"/>
</dbReference>
<gene>
    <name evidence="2" type="ORF">UR67_C0008G0029</name>
</gene>
<dbReference type="Proteomes" id="UP000034581">
    <property type="component" value="Unassembled WGS sequence"/>
</dbReference>
<proteinExistence type="predicted"/>
<evidence type="ECO:0000313" key="3">
    <source>
        <dbReference type="Proteomes" id="UP000034581"/>
    </source>
</evidence>
<name>A0A0G0BIM1_UNCC3</name>
<dbReference type="InterPro" id="IPR052370">
    <property type="entry name" value="Meta-cleavage_hydrolase"/>
</dbReference>
<comment type="caution">
    <text evidence="2">The sequence shown here is derived from an EMBL/GenBank/DDBJ whole genome shotgun (WGS) entry which is preliminary data.</text>
</comment>
<dbReference type="PANTHER" id="PTHR43139:SF52">
    <property type="entry name" value="SI:DKEY-122A22.2"/>
    <property type="match status" value="1"/>
</dbReference>